<reference evidence="10 11" key="1">
    <citation type="submission" date="2018-10" db="EMBL/GenBank/DDBJ databases">
        <title>Phylogenomics of Brevibacillus.</title>
        <authorList>
            <person name="Dunlap C."/>
        </authorList>
    </citation>
    <scope>NUCLEOTIDE SEQUENCE [LARGE SCALE GENOMIC DNA]</scope>
    <source>
        <strain evidence="10 11">JCM 15716</strain>
    </source>
</reference>
<dbReference type="EMBL" id="RHHQ01000008">
    <property type="protein sequence ID" value="RNB89688.1"/>
    <property type="molecule type" value="Genomic_DNA"/>
</dbReference>
<gene>
    <name evidence="10" type="ORF">EDM56_10950</name>
</gene>
<dbReference type="InterPro" id="IPR039672">
    <property type="entry name" value="MFS_2"/>
</dbReference>
<dbReference type="InterPro" id="IPR001927">
    <property type="entry name" value="Na/Gal_symport"/>
</dbReference>
<keyword evidence="4 8" id="KW-0812">Transmembrane</keyword>
<accession>A0A3M8DNN8</accession>
<evidence type="ECO:0000313" key="11">
    <source>
        <dbReference type="Proteomes" id="UP000271031"/>
    </source>
</evidence>
<feature type="transmembrane region" description="Helical" evidence="8">
    <location>
        <begin position="196"/>
        <end position="216"/>
    </location>
</feature>
<dbReference type="PROSITE" id="PS50850">
    <property type="entry name" value="MFS"/>
    <property type="match status" value="1"/>
</dbReference>
<feature type="transmembrane region" description="Helical" evidence="8">
    <location>
        <begin position="228"/>
        <end position="247"/>
    </location>
</feature>
<dbReference type="PROSITE" id="PS00872">
    <property type="entry name" value="NA_GALACTOSIDE_SYMP"/>
    <property type="match status" value="1"/>
</dbReference>
<dbReference type="AlphaFoldDB" id="A0A3M8DNN8"/>
<dbReference type="NCBIfam" id="TIGR00792">
    <property type="entry name" value="gph"/>
    <property type="match status" value="1"/>
</dbReference>
<comment type="caution">
    <text evidence="10">The sequence shown here is derived from an EMBL/GenBank/DDBJ whole genome shotgun (WGS) entry which is preliminary data.</text>
</comment>
<sequence>MERRGVESAEGRGRKLYQKRRTTKIILSEERGGAMEIDVKAAANTQGAIPKLSWLERIGYGVGDLSSNLIFQMTSNFLMFFYTDVYGIGPEVVATLFFVTKVWDAIFDLVLGSLIDKTKSRWGKARPYLLYGTPAFIISGILCFSTPDLDETGKIIYAYITYFVLGMAYSLVNIPYSTLTARMTQDFQERSLLSSVRMVFAMLGGVIISALTMPLVDMLGGGNPAKGWQWTMVIFSIVGGVLYLMCFMTTKERVVVKEEKYRLADILRSIFKNKPFLSVSFSFMFGLAAFGIQMAVVIYYFKYYIGREELVTPFFTITSVASILGPMFTPYLSKKMGKRNASIFGGAISAIASAISYYGGPSNVEIVFISNTISSIFSMVPIAIGWGMCADTIEYAEWKSGVRAEGILYASFSFLQKVAMAVGSSVAAVILANTGYVADAAQTPQALEGIRNMMTLIPAALSVLSVIAIMFYTLNEEKYKQILTELKSRNQ</sequence>
<evidence type="ECO:0000256" key="8">
    <source>
        <dbReference type="SAM" id="Phobius"/>
    </source>
</evidence>
<dbReference type="InterPro" id="IPR036259">
    <property type="entry name" value="MFS_trans_sf"/>
</dbReference>
<proteinExistence type="predicted"/>
<dbReference type="CDD" id="cd17332">
    <property type="entry name" value="MFS_MelB_like"/>
    <property type="match status" value="1"/>
</dbReference>
<comment type="subcellular location">
    <subcellularLocation>
        <location evidence="1">Cell membrane</location>
        <topology evidence="1">Multi-pass membrane protein</topology>
    </subcellularLocation>
</comment>
<feature type="transmembrane region" description="Helical" evidence="8">
    <location>
        <begin position="155"/>
        <end position="176"/>
    </location>
</feature>
<dbReference type="PANTHER" id="PTHR11328">
    <property type="entry name" value="MAJOR FACILITATOR SUPERFAMILY DOMAIN-CONTAINING PROTEIN"/>
    <property type="match status" value="1"/>
</dbReference>
<dbReference type="InterPro" id="IPR020846">
    <property type="entry name" value="MFS_dom"/>
</dbReference>
<evidence type="ECO:0000256" key="1">
    <source>
        <dbReference type="ARBA" id="ARBA00004651"/>
    </source>
</evidence>
<dbReference type="PANTHER" id="PTHR11328:SF24">
    <property type="entry name" value="MAJOR FACILITATOR SUPERFAMILY (MFS) PROFILE DOMAIN-CONTAINING PROTEIN"/>
    <property type="match status" value="1"/>
</dbReference>
<evidence type="ECO:0000256" key="6">
    <source>
        <dbReference type="ARBA" id="ARBA00022989"/>
    </source>
</evidence>
<dbReference type="Proteomes" id="UP000271031">
    <property type="component" value="Unassembled WGS sequence"/>
</dbReference>
<feature type="transmembrane region" description="Helical" evidence="8">
    <location>
        <begin position="407"/>
        <end position="433"/>
    </location>
</feature>
<feature type="transmembrane region" description="Helical" evidence="8">
    <location>
        <begin position="128"/>
        <end position="149"/>
    </location>
</feature>
<feature type="transmembrane region" description="Helical" evidence="8">
    <location>
        <begin position="366"/>
        <end position="386"/>
    </location>
</feature>
<evidence type="ECO:0000256" key="2">
    <source>
        <dbReference type="ARBA" id="ARBA00022448"/>
    </source>
</evidence>
<dbReference type="InterPro" id="IPR018043">
    <property type="entry name" value="Na/Gal_symport_CS"/>
</dbReference>
<keyword evidence="5" id="KW-0769">Symport</keyword>
<feature type="transmembrane region" description="Helical" evidence="8">
    <location>
        <begin position="276"/>
        <end position="301"/>
    </location>
</feature>
<protein>
    <submittedName>
        <fullName evidence="10">MFS transporter</fullName>
    </submittedName>
</protein>
<feature type="transmembrane region" description="Helical" evidence="8">
    <location>
        <begin position="313"/>
        <end position="332"/>
    </location>
</feature>
<evidence type="ECO:0000256" key="7">
    <source>
        <dbReference type="ARBA" id="ARBA00023136"/>
    </source>
</evidence>
<evidence type="ECO:0000256" key="3">
    <source>
        <dbReference type="ARBA" id="ARBA00022475"/>
    </source>
</evidence>
<feature type="transmembrane region" description="Helical" evidence="8">
    <location>
        <begin position="341"/>
        <end position="360"/>
    </location>
</feature>
<dbReference type="GO" id="GO:0008643">
    <property type="term" value="P:carbohydrate transport"/>
    <property type="evidence" value="ECO:0007669"/>
    <property type="project" value="InterPro"/>
</dbReference>
<dbReference type="Gene3D" id="1.20.1250.20">
    <property type="entry name" value="MFS general substrate transporter like domains"/>
    <property type="match status" value="2"/>
</dbReference>
<dbReference type="GO" id="GO:0006814">
    <property type="term" value="P:sodium ion transport"/>
    <property type="evidence" value="ECO:0007669"/>
    <property type="project" value="InterPro"/>
</dbReference>
<keyword evidence="11" id="KW-1185">Reference proteome</keyword>
<evidence type="ECO:0000259" key="9">
    <source>
        <dbReference type="PROSITE" id="PS50850"/>
    </source>
</evidence>
<keyword evidence="7 8" id="KW-0472">Membrane</keyword>
<dbReference type="SUPFAM" id="SSF103473">
    <property type="entry name" value="MFS general substrate transporter"/>
    <property type="match status" value="1"/>
</dbReference>
<dbReference type="GO" id="GO:0005886">
    <property type="term" value="C:plasma membrane"/>
    <property type="evidence" value="ECO:0007669"/>
    <property type="project" value="UniProtKB-SubCell"/>
</dbReference>
<feature type="transmembrane region" description="Helical" evidence="8">
    <location>
        <begin position="453"/>
        <end position="474"/>
    </location>
</feature>
<feature type="domain" description="Major facilitator superfamily (MFS) profile" evidence="9">
    <location>
        <begin position="52"/>
        <end position="477"/>
    </location>
</feature>
<name>A0A3M8DNN8_9BACL</name>
<evidence type="ECO:0000313" key="10">
    <source>
        <dbReference type="EMBL" id="RNB89688.1"/>
    </source>
</evidence>
<dbReference type="OrthoDB" id="9764596at2"/>
<organism evidence="10 11">
    <name type="scientific">Brevibacillus fluminis</name>
    <dbReference type="NCBI Taxonomy" id="511487"/>
    <lineage>
        <taxon>Bacteria</taxon>
        <taxon>Bacillati</taxon>
        <taxon>Bacillota</taxon>
        <taxon>Bacilli</taxon>
        <taxon>Bacillales</taxon>
        <taxon>Paenibacillaceae</taxon>
        <taxon>Brevibacillus</taxon>
    </lineage>
</organism>
<evidence type="ECO:0000256" key="4">
    <source>
        <dbReference type="ARBA" id="ARBA00022692"/>
    </source>
</evidence>
<evidence type="ECO:0000256" key="5">
    <source>
        <dbReference type="ARBA" id="ARBA00022847"/>
    </source>
</evidence>
<keyword evidence="2" id="KW-0813">Transport</keyword>
<keyword evidence="3" id="KW-1003">Cell membrane</keyword>
<dbReference type="GO" id="GO:0015293">
    <property type="term" value="F:symporter activity"/>
    <property type="evidence" value="ECO:0007669"/>
    <property type="project" value="UniProtKB-KW"/>
</dbReference>
<keyword evidence="6 8" id="KW-1133">Transmembrane helix</keyword>
<dbReference type="Pfam" id="PF13347">
    <property type="entry name" value="MFS_2"/>
    <property type="match status" value="1"/>
</dbReference>